<reference evidence="2" key="1">
    <citation type="journal article" date="2020" name="Nature">
        <title>Giant virus diversity and host interactions through global metagenomics.</title>
        <authorList>
            <person name="Schulz F."/>
            <person name="Roux S."/>
            <person name="Paez-Espino D."/>
            <person name="Jungbluth S."/>
            <person name="Walsh D.A."/>
            <person name="Denef V.J."/>
            <person name="McMahon K.D."/>
            <person name="Konstantinidis K.T."/>
            <person name="Eloe-Fadrosh E.A."/>
            <person name="Kyrpides N.C."/>
            <person name="Woyke T."/>
        </authorList>
    </citation>
    <scope>NUCLEOTIDE SEQUENCE</scope>
    <source>
        <strain evidence="2">GVMAG-M-3300027770-73</strain>
    </source>
</reference>
<feature type="transmembrane region" description="Helical" evidence="1">
    <location>
        <begin position="124"/>
        <end position="143"/>
    </location>
</feature>
<evidence type="ECO:0000256" key="1">
    <source>
        <dbReference type="SAM" id="Phobius"/>
    </source>
</evidence>
<dbReference type="EMBL" id="MN740471">
    <property type="protein sequence ID" value="QHU28277.1"/>
    <property type="molecule type" value="Genomic_DNA"/>
</dbReference>
<keyword evidence="1" id="KW-0812">Transmembrane</keyword>
<name>A0A6C0LCX0_9ZZZZ</name>
<organism evidence="2">
    <name type="scientific">viral metagenome</name>
    <dbReference type="NCBI Taxonomy" id="1070528"/>
    <lineage>
        <taxon>unclassified sequences</taxon>
        <taxon>metagenomes</taxon>
        <taxon>organismal metagenomes</taxon>
    </lineage>
</organism>
<evidence type="ECO:0000313" key="2">
    <source>
        <dbReference type="EMBL" id="QHU28277.1"/>
    </source>
</evidence>
<keyword evidence="1" id="KW-1133">Transmembrane helix</keyword>
<sequence>MNQYKIQLDALKESYSSALENFHNTFIIHHTNPDSVEYSQIYSQEEGQIRAILGSLFSLQNSIEQSIESFNKQISILDEKVKIEKDANENLHKKVRDKKGAARGSIGMILESQDSYDYQRIKNITLFIGDIILLYFIYSIAFAKEN</sequence>
<dbReference type="AlphaFoldDB" id="A0A6C0LCX0"/>
<accession>A0A6C0LCX0</accession>
<proteinExistence type="predicted"/>
<keyword evidence="1" id="KW-0472">Membrane</keyword>
<protein>
    <submittedName>
        <fullName evidence="2">Uncharacterized protein</fullName>
    </submittedName>
</protein>